<dbReference type="Proteomes" id="UP000276133">
    <property type="component" value="Unassembled WGS sequence"/>
</dbReference>
<keyword evidence="2" id="KW-1185">Reference proteome</keyword>
<reference evidence="1 2" key="1">
    <citation type="journal article" date="2018" name="Sci. Rep.">
        <title>Genomic signatures of local adaptation to the degree of environmental predictability in rotifers.</title>
        <authorList>
            <person name="Franch-Gras L."/>
            <person name="Hahn C."/>
            <person name="Garcia-Roger E.M."/>
            <person name="Carmona M.J."/>
            <person name="Serra M."/>
            <person name="Gomez A."/>
        </authorList>
    </citation>
    <scope>NUCLEOTIDE SEQUENCE [LARGE SCALE GENOMIC DNA]</scope>
    <source>
        <strain evidence="1">HYR1</strain>
    </source>
</reference>
<accession>A0A3M7RBI2</accession>
<protein>
    <submittedName>
        <fullName evidence="1">Uncharacterized protein</fullName>
    </submittedName>
</protein>
<name>A0A3M7RBI2_BRAPC</name>
<organism evidence="1 2">
    <name type="scientific">Brachionus plicatilis</name>
    <name type="common">Marine rotifer</name>
    <name type="synonym">Brachionus muelleri</name>
    <dbReference type="NCBI Taxonomy" id="10195"/>
    <lineage>
        <taxon>Eukaryota</taxon>
        <taxon>Metazoa</taxon>
        <taxon>Spiralia</taxon>
        <taxon>Gnathifera</taxon>
        <taxon>Rotifera</taxon>
        <taxon>Eurotatoria</taxon>
        <taxon>Monogononta</taxon>
        <taxon>Pseudotrocha</taxon>
        <taxon>Ploima</taxon>
        <taxon>Brachionidae</taxon>
        <taxon>Brachionus</taxon>
    </lineage>
</organism>
<dbReference type="EMBL" id="REGN01003813">
    <property type="protein sequence ID" value="RNA20625.1"/>
    <property type="molecule type" value="Genomic_DNA"/>
</dbReference>
<dbReference type="AlphaFoldDB" id="A0A3M7RBI2"/>
<sequence>MCLNNKNNIILTSIKHFFKIIPKFLHLLPMSMEYFKNDFQKEYYMRKSIRNLKEKIIYFVGTKMSQKKPSLTLEIR</sequence>
<comment type="caution">
    <text evidence="1">The sequence shown here is derived from an EMBL/GenBank/DDBJ whole genome shotgun (WGS) entry which is preliminary data.</text>
</comment>
<evidence type="ECO:0000313" key="1">
    <source>
        <dbReference type="EMBL" id="RNA20625.1"/>
    </source>
</evidence>
<proteinExistence type="predicted"/>
<gene>
    <name evidence="1" type="ORF">BpHYR1_002027</name>
</gene>
<evidence type="ECO:0000313" key="2">
    <source>
        <dbReference type="Proteomes" id="UP000276133"/>
    </source>
</evidence>